<dbReference type="SMART" id="SM01058">
    <property type="entry name" value="CarD_TRCF"/>
    <property type="match status" value="1"/>
</dbReference>
<dbReference type="Pfam" id="PF00271">
    <property type="entry name" value="Helicase_C"/>
    <property type="match status" value="1"/>
</dbReference>
<keyword evidence="6 9" id="KW-0067">ATP-binding</keyword>
<keyword evidence="8 9" id="KW-0234">DNA repair</keyword>
<reference evidence="12" key="1">
    <citation type="submission" date="2020-10" db="EMBL/GenBank/DDBJ databases">
        <title>Microbiome of the Black Sea water column analyzed by genome centric metagenomics.</title>
        <authorList>
            <person name="Cabello-Yeves P.J."/>
            <person name="Callieri C."/>
            <person name="Picazo A."/>
            <person name="Mehrshad M."/>
            <person name="Haro-Moreno J.M."/>
            <person name="Roda-Garcia J."/>
            <person name="Dzembekova N."/>
            <person name="Slabakova V."/>
            <person name="Slabakova N."/>
            <person name="Moncheva S."/>
            <person name="Rodriguez-Valera F."/>
        </authorList>
    </citation>
    <scope>NUCLEOTIDE SEQUENCE</scope>
    <source>
        <strain evidence="12">BS307-5m-G5</strain>
    </source>
</reference>
<dbReference type="Pfam" id="PF02559">
    <property type="entry name" value="CarD_TRCF_RID"/>
    <property type="match status" value="1"/>
</dbReference>
<dbReference type="InterPro" id="IPR036101">
    <property type="entry name" value="CarD-like/TRCF_RID_sf"/>
</dbReference>
<name>A0A937L6U7_9PROT</name>
<dbReference type="InterPro" id="IPR004576">
    <property type="entry name" value="Mfd"/>
</dbReference>
<evidence type="ECO:0000259" key="11">
    <source>
        <dbReference type="PROSITE" id="PS51194"/>
    </source>
</evidence>
<evidence type="ECO:0000256" key="6">
    <source>
        <dbReference type="ARBA" id="ARBA00022840"/>
    </source>
</evidence>
<accession>A0A937L6U7</accession>
<dbReference type="PROSITE" id="PS51194">
    <property type="entry name" value="HELICASE_CTER"/>
    <property type="match status" value="1"/>
</dbReference>
<dbReference type="PANTHER" id="PTHR47964">
    <property type="entry name" value="ATP-DEPENDENT DNA HELICASE HOMOLOG RECG, CHLOROPLASTIC"/>
    <property type="match status" value="1"/>
</dbReference>
<dbReference type="GO" id="GO:0005737">
    <property type="term" value="C:cytoplasm"/>
    <property type="evidence" value="ECO:0007669"/>
    <property type="project" value="UniProtKB-SubCell"/>
</dbReference>
<dbReference type="GO" id="GO:0005524">
    <property type="term" value="F:ATP binding"/>
    <property type="evidence" value="ECO:0007669"/>
    <property type="project" value="UniProtKB-UniRule"/>
</dbReference>
<dbReference type="GO" id="GO:0003678">
    <property type="term" value="F:DNA helicase activity"/>
    <property type="evidence" value="ECO:0007669"/>
    <property type="project" value="TreeGrafter"/>
</dbReference>
<dbReference type="EMBL" id="JADHOK010000049">
    <property type="protein sequence ID" value="MBL6761923.1"/>
    <property type="molecule type" value="Genomic_DNA"/>
</dbReference>
<dbReference type="InterPro" id="IPR011545">
    <property type="entry name" value="DEAD/DEAH_box_helicase_dom"/>
</dbReference>
<dbReference type="InterPro" id="IPR027417">
    <property type="entry name" value="P-loop_NTPase"/>
</dbReference>
<dbReference type="Gene3D" id="2.40.10.170">
    <property type="match status" value="1"/>
</dbReference>
<evidence type="ECO:0000256" key="8">
    <source>
        <dbReference type="ARBA" id="ARBA00023204"/>
    </source>
</evidence>
<dbReference type="Proteomes" id="UP000785783">
    <property type="component" value="Unassembled WGS sequence"/>
</dbReference>
<dbReference type="EC" id="3.6.4.-" evidence="9"/>
<keyword evidence="4 9" id="KW-0378">Hydrolase</keyword>
<dbReference type="GO" id="GO:0003684">
    <property type="term" value="F:damaged DNA binding"/>
    <property type="evidence" value="ECO:0007669"/>
    <property type="project" value="InterPro"/>
</dbReference>
<keyword evidence="7 9" id="KW-0238">DNA-binding</keyword>
<dbReference type="InterPro" id="IPR037235">
    <property type="entry name" value="TRCF-like_C_D7"/>
</dbReference>
<evidence type="ECO:0000256" key="4">
    <source>
        <dbReference type="ARBA" id="ARBA00022801"/>
    </source>
</evidence>
<evidence type="ECO:0000256" key="9">
    <source>
        <dbReference type="HAMAP-Rule" id="MF_00969"/>
    </source>
</evidence>
<feature type="domain" description="Helicase ATP-binding" evidence="10">
    <location>
        <begin position="596"/>
        <end position="757"/>
    </location>
</feature>
<dbReference type="NCBIfam" id="TIGR00580">
    <property type="entry name" value="mfd"/>
    <property type="match status" value="1"/>
</dbReference>
<comment type="similarity">
    <text evidence="9">In the C-terminal section; belongs to the helicase family. RecG subfamily.</text>
</comment>
<dbReference type="SUPFAM" id="SSF141259">
    <property type="entry name" value="CarD-like"/>
    <property type="match status" value="1"/>
</dbReference>
<dbReference type="Gene3D" id="3.40.50.11180">
    <property type="match status" value="1"/>
</dbReference>
<protein>
    <recommendedName>
        <fullName evidence="9">Transcription-repair-coupling factor</fullName>
        <shortName evidence="9">TRCF</shortName>
        <ecNumber evidence="9">3.6.4.-</ecNumber>
    </recommendedName>
</protein>
<comment type="caution">
    <text evidence="12">The sequence shown here is derived from an EMBL/GenBank/DDBJ whole genome shotgun (WGS) entry which is preliminary data.</text>
</comment>
<dbReference type="GO" id="GO:0006355">
    <property type="term" value="P:regulation of DNA-templated transcription"/>
    <property type="evidence" value="ECO:0007669"/>
    <property type="project" value="UniProtKB-UniRule"/>
</dbReference>
<dbReference type="SUPFAM" id="SSF52540">
    <property type="entry name" value="P-loop containing nucleoside triphosphate hydrolases"/>
    <property type="match status" value="4"/>
</dbReference>
<evidence type="ECO:0000313" key="13">
    <source>
        <dbReference type="Proteomes" id="UP000785783"/>
    </source>
</evidence>
<feature type="domain" description="Helicase C-terminal" evidence="11">
    <location>
        <begin position="778"/>
        <end position="932"/>
    </location>
</feature>
<sequence length="1123" mass="123071">MVLADMARLDGGRLVYIARDASAASAMRDMLGFFAPELATLYLPAWDCLPYDRLSPQTAVMSERMATLAQLPLLDGSPHILVTTISAAAQRLPARNTLAGLSMALKPGNSVDSDALTGFLSSNGYSRCSTVMEPGDYAVRGGIIDLYAPGSDAPVRLDLFGDTLESIRPFEPESQRTIGQLSELTLTAAGEVHLDDAAVLRFRRGYVQAFGTVMDDDPLYTAVSEGARYQGMEHWLPLFHEELETLFEHCGAALYVADDQTEGALAERHEQISDYYQAREEARTHDAKESDGLRIIKPLPPEALYILPDEWRERVGAARWRSIGAFERPDGVTLNGRTARSFTAERKQQEINLFDNVVAHINAEQSAGRAVLLVASSRGASERLETLLNEHGAPPLQRLDRWQAPQAGQGPRLAIIGMDNGFETETLSVLTEQDILGDRMVRRPGRKKAENFLTEASSLSPGDHVVHVEHGIGRFEGLQTIDVGGAPHDCLKLIYHGDSRLFLPVENIELLSRFGGDDMTVTLDKIGGVAWQMRKARLKEKIKLIAEELIKTAAERAMRDGEVMAPDIGLYDEFAARFPYEETEDQLDAIEAVIDDLGSGRPMDRLICGDVGFGKTEVGLRAAFIAAMAGKQVAVIAPTTLLARQHAKTFKQRFAGMPVEIAELSRLIGNAEASRTKENLKTGAVDIVIGTHALLAKNIEFARLGLVIVDEEQHFGVAHKERLKSLRAEVHMLTLTATPIPRTLQMALTGVRDLSLIATPPVDRLAVRTYVTPFDPVGIREALLREKYRAGQSFIIVPRIADLSEMERFLSDTVPEVKYVTAHGQMAGGELETRMNAFYDGQYDVLLSTSIVESGLDIPSANTIVIHRADMFGLAQLYQMRGRVGRSKTRAYGYLTYNENSGLTGAAEKRLKVMQSLDSLGAGFNLASYDLDLRGAGNLVGEEQSGHIKEVGFELYQAMLEEAVAERQGEAAVESWAPQINVGISVLIPETYVPDLDLRMGLYRRLSGLTERADIDAFAAEVVDRFGPLPAEVQHLLSVLAIKIDCLAAGIEKIDAGPKGIAVFFRNQTFARPEKLIAHVSENQARIKIRPDQSLVFRAKAEDADERLRISGVVAGQLAALAA</sequence>
<keyword evidence="3 9" id="KW-0227">DNA damage</keyword>
<dbReference type="Pfam" id="PF00270">
    <property type="entry name" value="DEAD"/>
    <property type="match status" value="1"/>
</dbReference>
<dbReference type="HAMAP" id="MF_00969">
    <property type="entry name" value="TRCF"/>
    <property type="match status" value="1"/>
</dbReference>
<dbReference type="Pfam" id="PF17757">
    <property type="entry name" value="UvrB_inter"/>
    <property type="match status" value="1"/>
</dbReference>
<dbReference type="SMART" id="SM00490">
    <property type="entry name" value="HELICc"/>
    <property type="match status" value="1"/>
</dbReference>
<evidence type="ECO:0000256" key="2">
    <source>
        <dbReference type="ARBA" id="ARBA00022741"/>
    </source>
</evidence>
<dbReference type="Pfam" id="PF03461">
    <property type="entry name" value="TRCF"/>
    <property type="match status" value="1"/>
</dbReference>
<comment type="similarity">
    <text evidence="9">In the N-terminal section; belongs to the UvrB family.</text>
</comment>
<dbReference type="InterPro" id="IPR005118">
    <property type="entry name" value="TRCF_C"/>
</dbReference>
<dbReference type="AlphaFoldDB" id="A0A937L6U7"/>
<dbReference type="InterPro" id="IPR014001">
    <property type="entry name" value="Helicase_ATP-bd"/>
</dbReference>
<evidence type="ECO:0000256" key="5">
    <source>
        <dbReference type="ARBA" id="ARBA00022806"/>
    </source>
</evidence>
<dbReference type="CDD" id="cd17991">
    <property type="entry name" value="DEXHc_TRCF"/>
    <property type="match status" value="1"/>
</dbReference>
<dbReference type="SMART" id="SM00487">
    <property type="entry name" value="DEXDc"/>
    <property type="match status" value="1"/>
</dbReference>
<organism evidence="12 13">
    <name type="scientific">PS1 clade bacterium</name>
    <dbReference type="NCBI Taxonomy" id="2175152"/>
    <lineage>
        <taxon>Bacteria</taxon>
        <taxon>Pseudomonadati</taxon>
        <taxon>Pseudomonadota</taxon>
        <taxon>Alphaproteobacteria</taxon>
        <taxon>PS1 clade</taxon>
    </lineage>
</organism>
<dbReference type="Gene3D" id="3.90.1150.50">
    <property type="entry name" value="Transcription-repair-coupling factor, D7 domain"/>
    <property type="match status" value="1"/>
</dbReference>
<dbReference type="GO" id="GO:0000716">
    <property type="term" value="P:transcription-coupled nucleotide-excision repair, DNA damage recognition"/>
    <property type="evidence" value="ECO:0007669"/>
    <property type="project" value="UniProtKB-UniRule"/>
</dbReference>
<dbReference type="GO" id="GO:0016787">
    <property type="term" value="F:hydrolase activity"/>
    <property type="evidence" value="ECO:0007669"/>
    <property type="project" value="UniProtKB-KW"/>
</dbReference>
<dbReference type="InterPro" id="IPR003711">
    <property type="entry name" value="CarD-like/TRCF_RID"/>
</dbReference>
<comment type="subcellular location">
    <subcellularLocation>
        <location evidence="9">Cytoplasm</location>
    </subcellularLocation>
</comment>
<dbReference type="InterPro" id="IPR047112">
    <property type="entry name" value="RecG/Mfd"/>
</dbReference>
<comment type="function">
    <text evidence="9">Couples transcription and DNA repair by recognizing RNA polymerase (RNAP) stalled at DNA lesions. Mediates ATP-dependent release of RNAP and its truncated transcript from the DNA, and recruitment of nucleotide excision repair machinery to the damaged site.</text>
</comment>
<evidence type="ECO:0000256" key="7">
    <source>
        <dbReference type="ARBA" id="ARBA00023125"/>
    </source>
</evidence>
<dbReference type="SMART" id="SM00982">
    <property type="entry name" value="TRCF"/>
    <property type="match status" value="1"/>
</dbReference>
<gene>
    <name evidence="9 12" type="primary">mfd</name>
    <name evidence="12" type="ORF">ISQ19_04420</name>
</gene>
<keyword evidence="5" id="KW-0347">Helicase</keyword>
<evidence type="ECO:0000256" key="3">
    <source>
        <dbReference type="ARBA" id="ARBA00022763"/>
    </source>
</evidence>
<dbReference type="Gene3D" id="3.40.50.300">
    <property type="entry name" value="P-loop containing nucleotide triphosphate hydrolases"/>
    <property type="match status" value="2"/>
</dbReference>
<dbReference type="Gene3D" id="3.30.2060.10">
    <property type="entry name" value="Penicillin-binding protein 1b domain"/>
    <property type="match status" value="1"/>
</dbReference>
<dbReference type="Gene3D" id="3.40.50.11140">
    <property type="match status" value="1"/>
</dbReference>
<evidence type="ECO:0000259" key="10">
    <source>
        <dbReference type="PROSITE" id="PS51192"/>
    </source>
</evidence>
<proteinExistence type="inferred from homology"/>
<dbReference type="SUPFAM" id="SSF143517">
    <property type="entry name" value="TRCF domain-like"/>
    <property type="match status" value="1"/>
</dbReference>
<dbReference type="PROSITE" id="PS51192">
    <property type="entry name" value="HELICASE_ATP_BIND_1"/>
    <property type="match status" value="1"/>
</dbReference>
<keyword evidence="1 9" id="KW-0963">Cytoplasm</keyword>
<dbReference type="InterPro" id="IPR041471">
    <property type="entry name" value="UvrB_inter"/>
</dbReference>
<dbReference type="InterPro" id="IPR001650">
    <property type="entry name" value="Helicase_C-like"/>
</dbReference>
<keyword evidence="2 9" id="KW-0547">Nucleotide-binding</keyword>
<evidence type="ECO:0000256" key="1">
    <source>
        <dbReference type="ARBA" id="ARBA00022490"/>
    </source>
</evidence>
<dbReference type="PANTHER" id="PTHR47964:SF1">
    <property type="entry name" value="ATP-DEPENDENT DNA HELICASE HOMOLOG RECG, CHLOROPLASTIC"/>
    <property type="match status" value="1"/>
</dbReference>
<evidence type="ECO:0000313" key="12">
    <source>
        <dbReference type="EMBL" id="MBL6761923.1"/>
    </source>
</evidence>